<proteinExistence type="inferred from homology"/>
<name>A0A380V974_9PAST</name>
<reference evidence="8 9" key="1">
    <citation type="submission" date="2018-06" db="EMBL/GenBank/DDBJ databases">
        <authorList>
            <consortium name="Pathogen Informatics"/>
            <person name="Doyle S."/>
        </authorList>
    </citation>
    <scope>NUCLEOTIDE SEQUENCE [LARGE SCALE GENOMIC DNA]</scope>
    <source>
        <strain evidence="8 9">NCTC10851</strain>
    </source>
</reference>
<keyword evidence="2 6" id="KW-0500">Molybdenum</keyword>
<evidence type="ECO:0000256" key="2">
    <source>
        <dbReference type="ARBA" id="ARBA00022505"/>
    </source>
</evidence>
<dbReference type="SUPFAM" id="SSF53850">
    <property type="entry name" value="Periplasmic binding protein-like II"/>
    <property type="match status" value="1"/>
</dbReference>
<dbReference type="InterPro" id="IPR050682">
    <property type="entry name" value="ModA/WtpA"/>
</dbReference>
<evidence type="ECO:0000313" key="9">
    <source>
        <dbReference type="Proteomes" id="UP000254507"/>
    </source>
</evidence>
<comment type="subunit">
    <text evidence="5">The complex is composed of two ATP-binding proteins (ModC), two transmembrane proteins (ModB) and a solute-binding protein (ModA).</text>
</comment>
<evidence type="ECO:0000256" key="7">
    <source>
        <dbReference type="SAM" id="SignalP"/>
    </source>
</evidence>
<feature type="binding site" evidence="6">
    <location>
        <position position="38"/>
    </location>
    <ligand>
        <name>molybdate</name>
        <dbReference type="ChEBI" id="CHEBI:36264"/>
    </ligand>
</feature>
<comment type="similarity">
    <text evidence="1">Belongs to the bacterial solute-binding protein ModA family.</text>
</comment>
<dbReference type="PANTHER" id="PTHR30632:SF17">
    <property type="entry name" value="MOLYBDATE-BINDING PROTEIN MODA"/>
    <property type="match status" value="1"/>
</dbReference>
<evidence type="ECO:0000256" key="6">
    <source>
        <dbReference type="PIRSR" id="PIRSR004846-1"/>
    </source>
</evidence>
<dbReference type="PIRSF" id="PIRSF004846">
    <property type="entry name" value="ModA"/>
    <property type="match status" value="1"/>
</dbReference>
<evidence type="ECO:0000256" key="1">
    <source>
        <dbReference type="ARBA" id="ARBA00009175"/>
    </source>
</evidence>
<dbReference type="GO" id="GO:1901359">
    <property type="term" value="F:tungstate binding"/>
    <property type="evidence" value="ECO:0007669"/>
    <property type="project" value="UniProtKB-ARBA"/>
</dbReference>
<evidence type="ECO:0000256" key="5">
    <source>
        <dbReference type="ARBA" id="ARBA00062515"/>
    </source>
</evidence>
<feature type="binding site" evidence="6">
    <location>
        <position position="66"/>
    </location>
    <ligand>
        <name>molybdate</name>
        <dbReference type="ChEBI" id="CHEBI:36264"/>
    </ligand>
</feature>
<dbReference type="GO" id="GO:0015689">
    <property type="term" value="P:molybdate ion transport"/>
    <property type="evidence" value="ECO:0007669"/>
    <property type="project" value="InterPro"/>
</dbReference>
<evidence type="ECO:0000256" key="3">
    <source>
        <dbReference type="ARBA" id="ARBA00022723"/>
    </source>
</evidence>
<dbReference type="GO" id="GO:0030973">
    <property type="term" value="F:molybdate ion binding"/>
    <property type="evidence" value="ECO:0007669"/>
    <property type="project" value="TreeGrafter"/>
</dbReference>
<dbReference type="GO" id="GO:0030288">
    <property type="term" value="C:outer membrane-bounded periplasmic space"/>
    <property type="evidence" value="ECO:0007669"/>
    <property type="project" value="TreeGrafter"/>
</dbReference>
<accession>A0A380V974</accession>
<dbReference type="InterPro" id="IPR005950">
    <property type="entry name" value="ModA"/>
</dbReference>
<dbReference type="Proteomes" id="UP000254507">
    <property type="component" value="Unassembled WGS sequence"/>
</dbReference>
<dbReference type="NCBIfam" id="NF007958">
    <property type="entry name" value="PRK10677.1"/>
    <property type="match status" value="1"/>
</dbReference>
<evidence type="ECO:0000256" key="4">
    <source>
        <dbReference type="ARBA" id="ARBA00022729"/>
    </source>
</evidence>
<dbReference type="EMBL" id="UFSB01000001">
    <property type="protein sequence ID" value="SUU34565.1"/>
    <property type="molecule type" value="Genomic_DNA"/>
</dbReference>
<evidence type="ECO:0000313" key="8">
    <source>
        <dbReference type="EMBL" id="SUU34565.1"/>
    </source>
</evidence>
<organism evidence="8 9">
    <name type="scientific">Actinobacillus seminis</name>
    <dbReference type="NCBI Taxonomy" id="722"/>
    <lineage>
        <taxon>Bacteria</taxon>
        <taxon>Pseudomonadati</taxon>
        <taxon>Pseudomonadota</taxon>
        <taxon>Gammaproteobacteria</taxon>
        <taxon>Pasteurellales</taxon>
        <taxon>Pasteurellaceae</taxon>
        <taxon>Actinobacillus</taxon>
    </lineage>
</organism>
<keyword evidence="4 7" id="KW-0732">Signal</keyword>
<feature type="chain" id="PRO_5016714713" evidence="7">
    <location>
        <begin position="30"/>
        <end position="260"/>
    </location>
</feature>
<dbReference type="FunFam" id="3.40.190.10:FF:000035">
    <property type="entry name" value="Molybdate ABC transporter substrate-binding protein"/>
    <property type="match status" value="1"/>
</dbReference>
<feature type="binding site" evidence="6">
    <location>
        <position position="178"/>
    </location>
    <ligand>
        <name>molybdate</name>
        <dbReference type="ChEBI" id="CHEBI:36264"/>
    </ligand>
</feature>
<protein>
    <submittedName>
        <fullName evidence="8">Molybdenum ABC transporter periplasmic molybdate-binding protein</fullName>
    </submittedName>
</protein>
<feature type="signal peptide" evidence="7">
    <location>
        <begin position="1"/>
        <end position="29"/>
    </location>
</feature>
<feature type="binding site" evidence="6">
    <location>
        <position position="196"/>
    </location>
    <ligand>
        <name>molybdate</name>
        <dbReference type="ChEBI" id="CHEBI:36264"/>
    </ligand>
</feature>
<dbReference type="NCBIfam" id="TIGR01256">
    <property type="entry name" value="modA"/>
    <property type="match status" value="1"/>
</dbReference>
<gene>
    <name evidence="8" type="primary">modA</name>
    <name evidence="8" type="ORF">NCTC10851_00424</name>
</gene>
<feature type="binding site" evidence="6">
    <location>
        <position position="151"/>
    </location>
    <ligand>
        <name>molybdate</name>
        <dbReference type="ChEBI" id="CHEBI:36264"/>
    </ligand>
</feature>
<dbReference type="PANTHER" id="PTHR30632">
    <property type="entry name" value="MOLYBDATE-BINDING PERIPLASMIC PROTEIN"/>
    <property type="match status" value="1"/>
</dbReference>
<sequence length="260" mass="28649">MVRKLNGEIKQWAMLLMIVLSSMSFLAQAKTTVFAAASMTNALEQIAAEYHKQYPTQEIVFSFASSSTLARQITENAPADIFISADQQWVDFLAEKGAIEEDSRQNVAGNALVMIAPKDSKIETVDLTNAQWQSALDGSFLAVADPSHVPAGIYAKTAFTYLNQWDGLQKRLARADNVRKALLFVEKGEAPLGVVYQTDAMISADNVKIVAVFPENSHMPIEYPAAIVKGHGRAETRDFFDYLHSAPAKAIFRQNGFTIK</sequence>
<dbReference type="GO" id="GO:0046872">
    <property type="term" value="F:metal ion binding"/>
    <property type="evidence" value="ECO:0007669"/>
    <property type="project" value="UniProtKB-KW"/>
</dbReference>
<dbReference type="CDD" id="cd13536">
    <property type="entry name" value="PBP2_EcModA"/>
    <property type="match status" value="1"/>
</dbReference>
<dbReference type="Gene3D" id="3.40.190.10">
    <property type="entry name" value="Periplasmic binding protein-like II"/>
    <property type="match status" value="2"/>
</dbReference>
<keyword evidence="3 6" id="KW-0479">Metal-binding</keyword>
<dbReference type="Pfam" id="PF13531">
    <property type="entry name" value="SBP_bac_11"/>
    <property type="match status" value="1"/>
</dbReference>
<dbReference type="AlphaFoldDB" id="A0A380V974"/>